<reference evidence="13 14" key="1">
    <citation type="submission" date="2018-03" db="EMBL/GenBank/DDBJ databases">
        <title>Genomic Encyclopedia of Type Strains, Phase III (KMG-III): the genomes of soil and plant-associated and newly described type strains.</title>
        <authorList>
            <person name="Whitman W."/>
        </authorList>
    </citation>
    <scope>NUCLEOTIDE SEQUENCE [LARGE SCALE GENOMIC DNA]</scope>
    <source>
        <strain evidence="13 14">CGMCC 1.12700</strain>
    </source>
</reference>
<keyword evidence="11" id="KW-0732">Signal</keyword>
<dbReference type="GO" id="GO:0015031">
    <property type="term" value="P:protein transport"/>
    <property type="evidence" value="ECO:0007669"/>
    <property type="project" value="UniProtKB-KW"/>
</dbReference>
<name>A0A2P8D5Z2_9BACT</name>
<evidence type="ECO:0000256" key="11">
    <source>
        <dbReference type="SAM" id="SignalP"/>
    </source>
</evidence>
<evidence type="ECO:0000256" key="4">
    <source>
        <dbReference type="ARBA" id="ARBA00022475"/>
    </source>
</evidence>
<feature type="domain" description="TonB C-terminal" evidence="12">
    <location>
        <begin position="75"/>
        <end position="166"/>
    </location>
</feature>
<dbReference type="SUPFAM" id="SSF74653">
    <property type="entry name" value="TolA/TonB C-terminal domain"/>
    <property type="match status" value="1"/>
</dbReference>
<organism evidence="13 14">
    <name type="scientific">Taibaiella chishuiensis</name>
    <dbReference type="NCBI Taxonomy" id="1434707"/>
    <lineage>
        <taxon>Bacteria</taxon>
        <taxon>Pseudomonadati</taxon>
        <taxon>Bacteroidota</taxon>
        <taxon>Chitinophagia</taxon>
        <taxon>Chitinophagales</taxon>
        <taxon>Chitinophagaceae</taxon>
        <taxon>Taibaiella</taxon>
    </lineage>
</organism>
<evidence type="ECO:0000259" key="12">
    <source>
        <dbReference type="PROSITE" id="PS52015"/>
    </source>
</evidence>
<dbReference type="AlphaFoldDB" id="A0A2P8D5Z2"/>
<dbReference type="GO" id="GO:0098797">
    <property type="term" value="C:plasma membrane protein complex"/>
    <property type="evidence" value="ECO:0007669"/>
    <property type="project" value="TreeGrafter"/>
</dbReference>
<dbReference type="PANTHER" id="PTHR33446">
    <property type="entry name" value="PROTEIN TONB-RELATED"/>
    <property type="match status" value="1"/>
</dbReference>
<comment type="subcellular location">
    <subcellularLocation>
        <location evidence="1">Cell inner membrane</location>
        <topology evidence="1">Single-pass membrane protein</topology>
        <orientation evidence="1">Periplasmic side</orientation>
    </subcellularLocation>
</comment>
<evidence type="ECO:0000313" key="13">
    <source>
        <dbReference type="EMBL" id="PSK92645.1"/>
    </source>
</evidence>
<evidence type="ECO:0000256" key="7">
    <source>
        <dbReference type="ARBA" id="ARBA00022927"/>
    </source>
</evidence>
<keyword evidence="5" id="KW-0997">Cell inner membrane</keyword>
<dbReference type="RefSeq" id="WP_106522827.1">
    <property type="nucleotide sequence ID" value="NZ_PYGD01000003.1"/>
</dbReference>
<evidence type="ECO:0000256" key="8">
    <source>
        <dbReference type="ARBA" id="ARBA00022989"/>
    </source>
</evidence>
<dbReference type="GO" id="GO:0055085">
    <property type="term" value="P:transmembrane transport"/>
    <property type="evidence" value="ECO:0007669"/>
    <property type="project" value="InterPro"/>
</dbReference>
<keyword evidence="4" id="KW-1003">Cell membrane</keyword>
<keyword evidence="9" id="KW-0472">Membrane</keyword>
<evidence type="ECO:0000313" key="14">
    <source>
        <dbReference type="Proteomes" id="UP000240572"/>
    </source>
</evidence>
<dbReference type="PANTHER" id="PTHR33446:SF2">
    <property type="entry name" value="PROTEIN TONB"/>
    <property type="match status" value="1"/>
</dbReference>
<comment type="caution">
    <text evidence="13">The sequence shown here is derived from an EMBL/GenBank/DDBJ whole genome shotgun (WGS) entry which is preliminary data.</text>
</comment>
<dbReference type="GO" id="GO:0031992">
    <property type="term" value="F:energy transducer activity"/>
    <property type="evidence" value="ECO:0007669"/>
    <property type="project" value="TreeGrafter"/>
</dbReference>
<accession>A0A2P8D5Z2</accession>
<dbReference type="NCBIfam" id="TIGR01352">
    <property type="entry name" value="tonB_Cterm"/>
    <property type="match status" value="1"/>
</dbReference>
<evidence type="ECO:0000256" key="9">
    <source>
        <dbReference type="ARBA" id="ARBA00023136"/>
    </source>
</evidence>
<keyword evidence="14" id="KW-1185">Reference proteome</keyword>
<dbReference type="InterPro" id="IPR037682">
    <property type="entry name" value="TonB_C"/>
</dbReference>
<keyword evidence="7" id="KW-0653">Protein transport</keyword>
<sequence length="166" mass="18574">MKQTLLWITVVMLSMPVCAQQRKTNTNRKPATQQGRQVQPAKQDTEIPPKAAPPEPPKKIYETTDVLEKMPEFSGGYPALRQYLGSNLNYPNKAIEANIQGKVVVTFTVCEDGTLCDEKVIQGLGGGCEQEALRVIKKMPRWQPGLKDGKPVKVRYILPVVFHLED</sequence>
<dbReference type="InterPro" id="IPR006260">
    <property type="entry name" value="TonB/TolA_C"/>
</dbReference>
<proteinExistence type="inferred from homology"/>
<feature type="region of interest" description="Disordered" evidence="10">
    <location>
        <begin position="22"/>
        <end position="57"/>
    </location>
</feature>
<keyword evidence="8" id="KW-1133">Transmembrane helix</keyword>
<dbReference type="InterPro" id="IPR051045">
    <property type="entry name" value="TonB-dependent_transducer"/>
</dbReference>
<keyword evidence="3" id="KW-0813">Transport</keyword>
<evidence type="ECO:0000256" key="2">
    <source>
        <dbReference type="ARBA" id="ARBA00006555"/>
    </source>
</evidence>
<evidence type="ECO:0000256" key="10">
    <source>
        <dbReference type="SAM" id="MobiDB-lite"/>
    </source>
</evidence>
<dbReference type="Proteomes" id="UP000240572">
    <property type="component" value="Unassembled WGS sequence"/>
</dbReference>
<dbReference type="PROSITE" id="PS52015">
    <property type="entry name" value="TONB_CTD"/>
    <property type="match status" value="1"/>
</dbReference>
<feature type="compositionally biased region" description="Polar residues" evidence="10">
    <location>
        <begin position="22"/>
        <end position="42"/>
    </location>
</feature>
<comment type="similarity">
    <text evidence="2">Belongs to the TonB family.</text>
</comment>
<evidence type="ECO:0000256" key="5">
    <source>
        <dbReference type="ARBA" id="ARBA00022519"/>
    </source>
</evidence>
<feature type="chain" id="PRO_5015197597" evidence="11">
    <location>
        <begin position="20"/>
        <end position="166"/>
    </location>
</feature>
<dbReference type="OrthoDB" id="9814002at2"/>
<dbReference type="Pfam" id="PF03544">
    <property type="entry name" value="TonB_C"/>
    <property type="match status" value="1"/>
</dbReference>
<keyword evidence="6" id="KW-0812">Transmembrane</keyword>
<dbReference type="Gene3D" id="3.30.1150.10">
    <property type="match status" value="1"/>
</dbReference>
<gene>
    <name evidence="13" type="ORF">B0I18_103222</name>
</gene>
<evidence type="ECO:0000256" key="3">
    <source>
        <dbReference type="ARBA" id="ARBA00022448"/>
    </source>
</evidence>
<dbReference type="EMBL" id="PYGD01000003">
    <property type="protein sequence ID" value="PSK92645.1"/>
    <property type="molecule type" value="Genomic_DNA"/>
</dbReference>
<evidence type="ECO:0000256" key="1">
    <source>
        <dbReference type="ARBA" id="ARBA00004383"/>
    </source>
</evidence>
<protein>
    <submittedName>
        <fullName evidence="13">TonB family protein</fullName>
    </submittedName>
</protein>
<evidence type="ECO:0000256" key="6">
    <source>
        <dbReference type="ARBA" id="ARBA00022692"/>
    </source>
</evidence>
<feature type="signal peptide" evidence="11">
    <location>
        <begin position="1"/>
        <end position="19"/>
    </location>
</feature>